<dbReference type="AlphaFoldDB" id="A0A8J3EVQ1"/>
<proteinExistence type="inferred from homology"/>
<dbReference type="Pfam" id="PF17853">
    <property type="entry name" value="GGDEF_2"/>
    <property type="match status" value="1"/>
</dbReference>
<reference evidence="5" key="2">
    <citation type="submission" date="2020-09" db="EMBL/GenBank/DDBJ databases">
        <authorList>
            <person name="Sun Q."/>
            <person name="Sedlacek I."/>
        </authorList>
    </citation>
    <scope>NUCLEOTIDE SEQUENCE</scope>
    <source>
        <strain evidence="5">CCM 8606</strain>
    </source>
</reference>
<dbReference type="InterPro" id="IPR009057">
    <property type="entry name" value="Homeodomain-like_sf"/>
</dbReference>
<organism evidence="5 6">
    <name type="scientific">Galliscardovia ingluviei</name>
    <dbReference type="NCBI Taxonomy" id="1769422"/>
    <lineage>
        <taxon>Bacteria</taxon>
        <taxon>Bacillati</taxon>
        <taxon>Actinomycetota</taxon>
        <taxon>Actinomycetes</taxon>
        <taxon>Bifidobacteriales</taxon>
        <taxon>Bifidobacteriaceae</taxon>
        <taxon>Galliscardovia</taxon>
    </lineage>
</organism>
<sequence>MEISASIAQTIVSKLKGALQHEINLFDTRGVVIASTDHSRIGGVHGAAQLAIEQRRTIAVHDNNQFVGARPGINAPVMIGNQVVAVVGITGQCDEVAQYGDIIRKMTEILIRENLDQHTRFDRRLMQANLIDMITREIPDTVSIAYLASALSISLDRSRTVIVGRFDHGVAPQHIRESIVNHITGLLEQSPQSIWSAGAGRCVMLVDTQEVYDIDQHLQTIVDTINQQYIGAKLRFGIGTQCTQIQEYAKSHELANRALQWSTFTQTQDVAHYNTIDLGMVITALPKRDAQYIIQHMLGNIDEHTLDEYSAIMRAYSTYNGAITKAAQSLYIHKNTLQNKLNTIAQVTGYNPRNHKDYALLTIAFTLRDWLAFTNQPVHRIAQ</sequence>
<comment type="caution">
    <text evidence="5">The sequence shown here is derived from an EMBL/GenBank/DDBJ whole genome shotgun (WGS) entry which is preliminary data.</text>
</comment>
<dbReference type="PANTHER" id="PTHR33744:SF15">
    <property type="entry name" value="CARBOHYDRATE DIACID REGULATOR"/>
    <property type="match status" value="1"/>
</dbReference>
<dbReference type="InterPro" id="IPR008599">
    <property type="entry name" value="Diacid_rec"/>
</dbReference>
<dbReference type="PANTHER" id="PTHR33744">
    <property type="entry name" value="CARBOHYDRATE DIACID REGULATOR"/>
    <property type="match status" value="1"/>
</dbReference>
<dbReference type="InterPro" id="IPR025736">
    <property type="entry name" value="PucR_C-HTH_dom"/>
</dbReference>
<protein>
    <submittedName>
        <fullName evidence="5">Carbohydrate diacid regulator</fullName>
    </submittedName>
</protein>
<feature type="domain" description="Putative sugar diacid recognition" evidence="2">
    <location>
        <begin position="4"/>
        <end position="128"/>
    </location>
</feature>
<dbReference type="InterPro" id="IPR051448">
    <property type="entry name" value="CdaR-like_regulators"/>
</dbReference>
<evidence type="ECO:0000259" key="3">
    <source>
        <dbReference type="Pfam" id="PF13556"/>
    </source>
</evidence>
<accession>A0A8J3EVQ1</accession>
<name>A0A8J3EVQ1_9BIFI</name>
<comment type="similarity">
    <text evidence="1">Belongs to the CdaR family.</text>
</comment>
<evidence type="ECO:0000313" key="6">
    <source>
        <dbReference type="Proteomes" id="UP000619536"/>
    </source>
</evidence>
<dbReference type="Proteomes" id="UP000619536">
    <property type="component" value="Unassembled WGS sequence"/>
</dbReference>
<dbReference type="EMBL" id="BMDH01000001">
    <property type="protein sequence ID" value="GGI13280.1"/>
    <property type="molecule type" value="Genomic_DNA"/>
</dbReference>
<evidence type="ECO:0000259" key="2">
    <source>
        <dbReference type="Pfam" id="PF05651"/>
    </source>
</evidence>
<dbReference type="Pfam" id="PF05651">
    <property type="entry name" value="Diacid_rec"/>
    <property type="match status" value="1"/>
</dbReference>
<gene>
    <name evidence="5" type="ORF">GCM10007377_05170</name>
</gene>
<feature type="domain" description="CdaR GGDEF-like" evidence="4">
    <location>
        <begin position="140"/>
        <end position="260"/>
    </location>
</feature>
<dbReference type="RefSeq" id="WP_188354663.1">
    <property type="nucleotide sequence ID" value="NZ_BMDH01000001.1"/>
</dbReference>
<dbReference type="Gene3D" id="1.10.10.2840">
    <property type="entry name" value="PucR C-terminal helix-turn-helix domain"/>
    <property type="match status" value="1"/>
</dbReference>
<evidence type="ECO:0000256" key="1">
    <source>
        <dbReference type="ARBA" id="ARBA00006754"/>
    </source>
</evidence>
<dbReference type="InterPro" id="IPR041522">
    <property type="entry name" value="CdaR_GGDEF"/>
</dbReference>
<evidence type="ECO:0000259" key="4">
    <source>
        <dbReference type="Pfam" id="PF17853"/>
    </source>
</evidence>
<evidence type="ECO:0000313" key="5">
    <source>
        <dbReference type="EMBL" id="GGI13280.1"/>
    </source>
</evidence>
<keyword evidence="6" id="KW-1185">Reference proteome</keyword>
<dbReference type="InterPro" id="IPR042070">
    <property type="entry name" value="PucR_C-HTH_sf"/>
</dbReference>
<feature type="domain" description="PucR C-terminal helix-turn-helix" evidence="3">
    <location>
        <begin position="312"/>
        <end position="366"/>
    </location>
</feature>
<dbReference type="SUPFAM" id="SSF46689">
    <property type="entry name" value="Homeodomain-like"/>
    <property type="match status" value="1"/>
</dbReference>
<reference evidence="5" key="1">
    <citation type="journal article" date="2014" name="Int. J. Syst. Evol. Microbiol.">
        <title>Complete genome sequence of Corynebacterium casei LMG S-19264T (=DSM 44701T), isolated from a smear-ripened cheese.</title>
        <authorList>
            <consortium name="US DOE Joint Genome Institute (JGI-PGF)"/>
            <person name="Walter F."/>
            <person name="Albersmeier A."/>
            <person name="Kalinowski J."/>
            <person name="Ruckert C."/>
        </authorList>
    </citation>
    <scope>NUCLEOTIDE SEQUENCE</scope>
    <source>
        <strain evidence="5">CCM 8606</strain>
    </source>
</reference>
<dbReference type="Pfam" id="PF13556">
    <property type="entry name" value="HTH_30"/>
    <property type="match status" value="1"/>
</dbReference>